<dbReference type="OrthoDB" id="9794834at2"/>
<name>W9GCA0_9MICO</name>
<dbReference type="Pfam" id="PF06114">
    <property type="entry name" value="Peptidase_M78"/>
    <property type="match status" value="1"/>
</dbReference>
<organism evidence="2 3">
    <name type="scientific">Intrasporangium chromatireducens Q5-1</name>
    <dbReference type="NCBI Taxonomy" id="584657"/>
    <lineage>
        <taxon>Bacteria</taxon>
        <taxon>Bacillati</taxon>
        <taxon>Actinomycetota</taxon>
        <taxon>Actinomycetes</taxon>
        <taxon>Micrococcales</taxon>
        <taxon>Intrasporangiaceae</taxon>
        <taxon>Intrasporangium</taxon>
    </lineage>
</organism>
<evidence type="ECO:0000259" key="1">
    <source>
        <dbReference type="Pfam" id="PF06114"/>
    </source>
</evidence>
<dbReference type="AlphaFoldDB" id="W9GCA0"/>
<protein>
    <recommendedName>
        <fullName evidence="1">IrrE N-terminal-like domain-containing protein</fullName>
    </recommendedName>
</protein>
<sequence length="294" mass="32739">MRPEVEGRARAEAFRREHHLGVQPIADMFALYELVPRLDVASLSVANPDEHGMTAHDPERGITKVVVACTANPMRQRSTLAHELAHVLFRDYEVASQGAWADREDYEKRADAFARHLLVPVKGLREFFGRSEQLSLADLSKAVQWFQASPRIVLIQMEQAAYLDAATKAMWWDHTTPWLAANHGWSPQYRALQVESQTPRAPQRLLMRATRGYQQGMLSLTALARIRGTTPAALEAELAEAGISPNESRIEWAAPIDRQAVEDDFADLDALEGIDLPLPFYDDADGDGDGDGDG</sequence>
<comment type="caution">
    <text evidence="2">The sequence shown here is derived from an EMBL/GenBank/DDBJ whole genome shotgun (WGS) entry which is preliminary data.</text>
</comment>
<feature type="non-terminal residue" evidence="2">
    <location>
        <position position="294"/>
    </location>
</feature>
<evidence type="ECO:0000313" key="2">
    <source>
        <dbReference type="EMBL" id="EWT03841.1"/>
    </source>
</evidence>
<dbReference type="EMBL" id="AWQS01000432">
    <property type="protein sequence ID" value="EWT03841.1"/>
    <property type="molecule type" value="Genomic_DNA"/>
</dbReference>
<proteinExistence type="predicted"/>
<reference evidence="3" key="1">
    <citation type="submission" date="2013-08" db="EMBL/GenBank/DDBJ databases">
        <title>Intrasporangium oryzae NRRL B-24470.</title>
        <authorList>
            <person name="Liu H."/>
            <person name="Wang G."/>
        </authorList>
    </citation>
    <scope>NUCLEOTIDE SEQUENCE [LARGE SCALE GENOMIC DNA]</scope>
    <source>
        <strain evidence="3">Q5-1</strain>
    </source>
</reference>
<dbReference type="Proteomes" id="UP000019494">
    <property type="component" value="Unassembled WGS sequence"/>
</dbReference>
<accession>W9GCA0</accession>
<gene>
    <name evidence="2" type="ORF">N864_18115</name>
</gene>
<evidence type="ECO:0000313" key="3">
    <source>
        <dbReference type="Proteomes" id="UP000019494"/>
    </source>
</evidence>
<dbReference type="Gene3D" id="1.10.10.2910">
    <property type="match status" value="1"/>
</dbReference>
<dbReference type="InterPro" id="IPR010359">
    <property type="entry name" value="IrrE_HExxH"/>
</dbReference>
<dbReference type="PANTHER" id="PTHR43236:SF1">
    <property type="entry name" value="BLL7220 PROTEIN"/>
    <property type="match status" value="1"/>
</dbReference>
<feature type="domain" description="IrrE N-terminal-like" evidence="1">
    <location>
        <begin position="40"/>
        <end position="130"/>
    </location>
</feature>
<keyword evidence="3" id="KW-1185">Reference proteome</keyword>
<dbReference type="InterPro" id="IPR052345">
    <property type="entry name" value="Rad_response_metalloprotease"/>
</dbReference>
<dbReference type="PANTHER" id="PTHR43236">
    <property type="entry name" value="ANTITOXIN HIGA1"/>
    <property type="match status" value="1"/>
</dbReference>